<dbReference type="PANTHER" id="PTHR20873">
    <property type="entry name" value="L-SERYL-TRNA(SEC) KINASE"/>
    <property type="match status" value="1"/>
</dbReference>
<dbReference type="GO" id="GO:0005524">
    <property type="term" value="F:ATP binding"/>
    <property type="evidence" value="ECO:0007669"/>
    <property type="project" value="UniProtKB-KW"/>
</dbReference>
<dbReference type="Gene3D" id="3.10.20.90">
    <property type="entry name" value="Phosphatidylinositol 3-kinase Catalytic Subunit, Chain A, domain 1"/>
    <property type="match status" value="1"/>
</dbReference>
<dbReference type="InterPro" id="IPR013641">
    <property type="entry name" value="KTI12/PSTK"/>
</dbReference>
<evidence type="ECO:0000313" key="4">
    <source>
        <dbReference type="Proteomes" id="UP000243217"/>
    </source>
</evidence>
<accession>A0A1V9ZRY3</accession>
<keyword evidence="2" id="KW-0067">ATP-binding</keyword>
<dbReference type="GO" id="GO:0000049">
    <property type="term" value="F:tRNA binding"/>
    <property type="evidence" value="ECO:0007669"/>
    <property type="project" value="TreeGrafter"/>
</dbReference>
<dbReference type="EMBL" id="JNBS01001688">
    <property type="protein sequence ID" value="OQS00753.1"/>
    <property type="molecule type" value="Genomic_DNA"/>
</dbReference>
<protein>
    <recommendedName>
        <fullName evidence="5">L-seryl-tRNA(Sec) kinase</fullName>
    </recommendedName>
</protein>
<keyword evidence="1" id="KW-0547">Nucleotide-binding</keyword>
<organism evidence="3 4">
    <name type="scientific">Thraustotheca clavata</name>
    <dbReference type="NCBI Taxonomy" id="74557"/>
    <lineage>
        <taxon>Eukaryota</taxon>
        <taxon>Sar</taxon>
        <taxon>Stramenopiles</taxon>
        <taxon>Oomycota</taxon>
        <taxon>Saprolegniomycetes</taxon>
        <taxon>Saprolegniales</taxon>
        <taxon>Achlyaceae</taxon>
        <taxon>Thraustotheca</taxon>
    </lineage>
</organism>
<proteinExistence type="predicted"/>
<dbReference type="PANTHER" id="PTHR20873:SF0">
    <property type="entry name" value="L-SERYL-TRNA(SEC) KINASE"/>
    <property type="match status" value="1"/>
</dbReference>
<dbReference type="SUPFAM" id="SSF52540">
    <property type="entry name" value="P-loop containing nucleoside triphosphate hydrolases"/>
    <property type="match status" value="1"/>
</dbReference>
<dbReference type="AlphaFoldDB" id="A0A1V9ZRY3"/>
<reference evidence="3 4" key="1">
    <citation type="journal article" date="2014" name="Genome Biol. Evol.">
        <title>The secreted proteins of Achlya hypogyna and Thraustotheca clavata identify the ancestral oomycete secretome and reveal gene acquisitions by horizontal gene transfer.</title>
        <authorList>
            <person name="Misner I."/>
            <person name="Blouin N."/>
            <person name="Leonard G."/>
            <person name="Richards T.A."/>
            <person name="Lane C.E."/>
        </authorList>
    </citation>
    <scope>NUCLEOTIDE SEQUENCE [LARGE SCALE GENOMIC DNA]</scope>
    <source>
        <strain evidence="3 4">ATCC 34112</strain>
    </source>
</reference>
<dbReference type="Gene3D" id="3.40.50.300">
    <property type="entry name" value="P-loop containing nucleotide triphosphate hydrolases"/>
    <property type="match status" value="1"/>
</dbReference>
<evidence type="ECO:0000256" key="1">
    <source>
        <dbReference type="ARBA" id="ARBA00022741"/>
    </source>
</evidence>
<dbReference type="GO" id="GO:0016301">
    <property type="term" value="F:kinase activity"/>
    <property type="evidence" value="ECO:0007669"/>
    <property type="project" value="TreeGrafter"/>
</dbReference>
<name>A0A1V9ZRY3_9STRA</name>
<dbReference type="Pfam" id="PF08433">
    <property type="entry name" value="KTI12"/>
    <property type="match status" value="1"/>
</dbReference>
<comment type="caution">
    <text evidence="3">The sequence shown here is derived from an EMBL/GenBank/DDBJ whole genome shotgun (WGS) entry which is preliminary data.</text>
</comment>
<evidence type="ECO:0000256" key="2">
    <source>
        <dbReference type="ARBA" id="ARBA00022840"/>
    </source>
</evidence>
<sequence>MSTNAIIVLLCGLPGAGKSTLSKYILQAFSSSYDIDYLCFDTIFANTSKDSTEFVPEQWQSSISSIYLHVQQSLQEHIQSTTLTKKIFLLDDNMYYRSMRKKYYQLCRQWNAGFCQIYVNTNSVICQTHNASRVFPVPQVVFNRMETLFQAPNPTLCTWETHTLEIDHVENSSQITFHMETLFEKAFKNPILDHSQSLKNERETSRRSNEKSVLHQADLALRQLVGQLLKDAKQTGSNNLPSFAKHLHAKKEALLQHYRLHLSHLSNHLEMEEHIARLMKGTTIVKDEMEKKWMVDEVLNDVNASASTQEIKHLIEVASGLTHKVLRFRLTLLDGTTFFLSIGTSSTIATLLKNIHNAIFQSSRHAISWNSVLREYQLHCNGVALVAPKNEVKLVSYTNVSTQSINQLTFVRHIRRRKKRTS</sequence>
<gene>
    <name evidence="3" type="ORF">THRCLA_05870</name>
</gene>
<dbReference type="InterPro" id="IPR027417">
    <property type="entry name" value="P-loop_NTPase"/>
</dbReference>
<dbReference type="Proteomes" id="UP000243217">
    <property type="component" value="Unassembled WGS sequence"/>
</dbReference>
<evidence type="ECO:0008006" key="5">
    <source>
        <dbReference type="Google" id="ProtNLM"/>
    </source>
</evidence>
<evidence type="ECO:0000313" key="3">
    <source>
        <dbReference type="EMBL" id="OQS00753.1"/>
    </source>
</evidence>
<dbReference type="STRING" id="74557.A0A1V9ZRY3"/>
<dbReference type="InterPro" id="IPR052648">
    <property type="entry name" value="Ser-tRNA(Sec)_kinase"/>
</dbReference>
<dbReference type="OrthoDB" id="9972657at2759"/>
<keyword evidence="4" id="KW-1185">Reference proteome</keyword>